<dbReference type="GO" id="GO:0016776">
    <property type="term" value="F:phosphotransferase activity, phosphate group as acceptor"/>
    <property type="evidence" value="ECO:0007669"/>
    <property type="project" value="UniProtKB-UniRule"/>
</dbReference>
<evidence type="ECO:0000256" key="3">
    <source>
        <dbReference type="ARBA" id="ARBA00022741"/>
    </source>
</evidence>
<evidence type="ECO:0000256" key="1">
    <source>
        <dbReference type="ARBA" id="ARBA00022527"/>
    </source>
</evidence>
<dbReference type="Pfam" id="PF03618">
    <property type="entry name" value="Kinase-PPPase"/>
    <property type="match status" value="1"/>
</dbReference>
<name>E4RIL5_HALHG</name>
<reference evidence="6 7" key="2">
    <citation type="journal article" date="2011" name="J. Bacteriol.">
        <title>Complete Genome Sequence of the Haloalkaliphilic, Hydrogen Producing Halanaerobium hydrogenoformans.</title>
        <authorList>
            <person name="Brown S.D."/>
            <person name="Begemann M.B."/>
            <person name="Mormile M.R."/>
            <person name="Wall J.D."/>
            <person name="Han C.S."/>
            <person name="Goodwin L.A."/>
            <person name="Pitluck S."/>
            <person name="Land M.L."/>
            <person name="Hauser L.J."/>
            <person name="Elias D.A."/>
        </authorList>
    </citation>
    <scope>NUCLEOTIDE SEQUENCE [LARGE SCALE GENOMIC DNA]</scope>
    <source>
        <strain evidence="7">sapolanicus</strain>
    </source>
</reference>
<dbReference type="STRING" id="656519.Halsa_1662"/>
<organism evidence="6 7">
    <name type="scientific">Halanaerobium hydrogeniformans</name>
    <name type="common">Halanaerobium sp. (strain sapolanicus)</name>
    <dbReference type="NCBI Taxonomy" id="656519"/>
    <lineage>
        <taxon>Bacteria</taxon>
        <taxon>Bacillati</taxon>
        <taxon>Bacillota</taxon>
        <taxon>Clostridia</taxon>
        <taxon>Halanaerobiales</taxon>
        <taxon>Halanaerobiaceae</taxon>
        <taxon>Halanaerobium</taxon>
    </lineage>
</organism>
<dbReference type="HAMAP" id="MF_00921">
    <property type="entry name" value="PDRP"/>
    <property type="match status" value="1"/>
</dbReference>
<dbReference type="Proteomes" id="UP000007434">
    <property type="component" value="Chromosome"/>
</dbReference>
<dbReference type="InterPro" id="IPR005177">
    <property type="entry name" value="Kinase-pyrophosphorylase"/>
</dbReference>
<dbReference type="GO" id="GO:0005524">
    <property type="term" value="F:ATP binding"/>
    <property type="evidence" value="ECO:0007669"/>
    <property type="project" value="InterPro"/>
</dbReference>
<feature type="binding site" evidence="5">
    <location>
        <begin position="151"/>
        <end position="158"/>
    </location>
    <ligand>
        <name>ADP</name>
        <dbReference type="ChEBI" id="CHEBI:456216"/>
    </ligand>
</feature>
<dbReference type="KEGG" id="has:Halsa_1662"/>
<proteinExistence type="inferred from homology"/>
<dbReference type="PANTHER" id="PTHR31756">
    <property type="entry name" value="PYRUVATE, PHOSPHATE DIKINASE REGULATORY PROTEIN 1, CHLOROPLASTIC"/>
    <property type="match status" value="1"/>
</dbReference>
<keyword evidence="2 5" id="KW-0808">Transferase</keyword>
<dbReference type="EC" id="2.7.11.32" evidence="5"/>
<keyword evidence="7" id="KW-1185">Reference proteome</keyword>
<comment type="similarity">
    <text evidence="5">Belongs to the pyruvate, phosphate/water dikinase regulatory protein family. PDRP subfamily.</text>
</comment>
<evidence type="ECO:0000313" key="7">
    <source>
        <dbReference type="Proteomes" id="UP000007434"/>
    </source>
</evidence>
<dbReference type="EMBL" id="CP002304">
    <property type="protein sequence ID" value="ADQ15085.1"/>
    <property type="molecule type" value="Genomic_DNA"/>
</dbReference>
<dbReference type="GO" id="GO:0043531">
    <property type="term" value="F:ADP binding"/>
    <property type="evidence" value="ECO:0007669"/>
    <property type="project" value="UniProtKB-UniRule"/>
</dbReference>
<dbReference type="eggNOG" id="COG1806">
    <property type="taxonomic scope" value="Bacteria"/>
</dbReference>
<sequence>MSEKQVLFYVVSDCTGKTAKNLVESASGQYPEQKIEKKNFPFVRSTEKIDEIIEQAVKEDAVIVFTTVKEKLRKYIIDKSEKNGLEYVDMMTKPLEIITKRLGVDPKEEFALKYKLDEAYFKRIEAMEFTLQFDDLNEEKGIAEADIVLVGVSRTSKTPLSIHLSYLGYKTANVPLVPEVDVHPAVMENKDNKVIGLTIDPELLNDIRIERLKKMGLGDDATYAAKERIKQEFEYADSIMEEIGCPVIDVTDNNIEETAVEVLAYFNG</sequence>
<keyword evidence="3 5" id="KW-0547">Nucleotide-binding</keyword>
<dbReference type="InterPro" id="IPR026565">
    <property type="entry name" value="PPDK_reg"/>
</dbReference>
<dbReference type="RefSeq" id="WP_013406162.1">
    <property type="nucleotide sequence ID" value="NC_014654.1"/>
</dbReference>
<evidence type="ECO:0000256" key="5">
    <source>
        <dbReference type="HAMAP-Rule" id="MF_00921"/>
    </source>
</evidence>
<accession>E4RIL5</accession>
<protein>
    <recommendedName>
        <fullName evidence="5">Putative pyruvate, phosphate dikinase regulatory protein</fullName>
        <shortName evidence="5">PPDK regulatory protein</shortName>
        <ecNumber evidence="5">2.7.11.32</ecNumber>
        <ecNumber evidence="5">2.7.4.27</ecNumber>
    </recommendedName>
</protein>
<evidence type="ECO:0000256" key="2">
    <source>
        <dbReference type="ARBA" id="ARBA00022679"/>
    </source>
</evidence>
<comment type="catalytic activity">
    <reaction evidence="5">
        <text>N(tele)-phospho-L-histidyl/O-phospho-L-threonyl-[pyruvate, phosphate dikinase] + phosphate + H(+) = N(tele)-phospho-L-histidyl/L-threonyl-[pyruvate, phosphate dikinase] + diphosphate</text>
        <dbReference type="Rhea" id="RHEA:43696"/>
        <dbReference type="Rhea" id="RHEA-COMP:10650"/>
        <dbReference type="Rhea" id="RHEA-COMP:10651"/>
        <dbReference type="ChEBI" id="CHEBI:15378"/>
        <dbReference type="ChEBI" id="CHEBI:30013"/>
        <dbReference type="ChEBI" id="CHEBI:33019"/>
        <dbReference type="ChEBI" id="CHEBI:43474"/>
        <dbReference type="ChEBI" id="CHEBI:61977"/>
        <dbReference type="ChEBI" id="CHEBI:83586"/>
        <dbReference type="EC" id="2.7.4.27"/>
    </reaction>
</comment>
<dbReference type="NCBIfam" id="NF003742">
    <property type="entry name" value="PRK05339.1"/>
    <property type="match status" value="1"/>
</dbReference>
<comment type="catalytic activity">
    <reaction evidence="5">
        <text>N(tele)-phospho-L-histidyl/L-threonyl-[pyruvate, phosphate dikinase] + ADP = N(tele)-phospho-L-histidyl/O-phospho-L-threonyl-[pyruvate, phosphate dikinase] + AMP + H(+)</text>
        <dbReference type="Rhea" id="RHEA:43692"/>
        <dbReference type="Rhea" id="RHEA-COMP:10650"/>
        <dbReference type="Rhea" id="RHEA-COMP:10651"/>
        <dbReference type="ChEBI" id="CHEBI:15378"/>
        <dbReference type="ChEBI" id="CHEBI:30013"/>
        <dbReference type="ChEBI" id="CHEBI:61977"/>
        <dbReference type="ChEBI" id="CHEBI:83586"/>
        <dbReference type="ChEBI" id="CHEBI:456215"/>
        <dbReference type="ChEBI" id="CHEBI:456216"/>
        <dbReference type="EC" id="2.7.11.32"/>
    </reaction>
</comment>
<gene>
    <name evidence="6" type="ordered locus">Halsa_1662</name>
</gene>
<evidence type="ECO:0000313" key="6">
    <source>
        <dbReference type="EMBL" id="ADQ15085.1"/>
    </source>
</evidence>
<keyword evidence="4 5" id="KW-0418">Kinase</keyword>
<reference evidence="6 7" key="1">
    <citation type="submission" date="2010-11" db="EMBL/GenBank/DDBJ databases">
        <title>Complete sequence of Halanaerobium sp. sapolanicus.</title>
        <authorList>
            <consortium name="US DOE Joint Genome Institute"/>
            <person name="Lucas S."/>
            <person name="Copeland A."/>
            <person name="Lapidus A."/>
            <person name="Cheng J.-F."/>
            <person name="Bruce D."/>
            <person name="Goodwin L."/>
            <person name="Pitluck S."/>
            <person name="Davenport K."/>
            <person name="Detter J.C."/>
            <person name="Han C."/>
            <person name="Tapia R."/>
            <person name="Land M."/>
            <person name="Hauser L."/>
            <person name="Jeffries C."/>
            <person name="Kyrpides N."/>
            <person name="Ivanova N."/>
            <person name="Mikhailova N."/>
            <person name="Begemann M.B."/>
            <person name="Mormile M.R."/>
            <person name="Wall J.D."/>
            <person name="Elias D.A."/>
            <person name="Woyke T."/>
        </authorList>
    </citation>
    <scope>NUCLEOTIDE SEQUENCE [LARGE SCALE GENOMIC DNA]</scope>
    <source>
        <strain evidence="7">sapolanicus</strain>
    </source>
</reference>
<keyword evidence="1 5" id="KW-0723">Serine/threonine-protein kinase</keyword>
<dbReference type="GO" id="GO:0004674">
    <property type="term" value="F:protein serine/threonine kinase activity"/>
    <property type="evidence" value="ECO:0007669"/>
    <property type="project" value="UniProtKB-UniRule"/>
</dbReference>
<evidence type="ECO:0000256" key="4">
    <source>
        <dbReference type="ARBA" id="ARBA00022777"/>
    </source>
</evidence>
<comment type="function">
    <text evidence="5">Bifunctional serine/threonine kinase and phosphorylase involved in the regulation of the pyruvate, phosphate dikinase (PPDK) by catalyzing its phosphorylation/dephosphorylation.</text>
</comment>
<dbReference type="PANTHER" id="PTHR31756:SF3">
    <property type="entry name" value="PYRUVATE, PHOSPHATE DIKINASE REGULATORY PROTEIN 1, CHLOROPLASTIC"/>
    <property type="match status" value="1"/>
</dbReference>
<dbReference type="EC" id="2.7.4.27" evidence="5"/>
<dbReference type="OrthoDB" id="9782201at2"/>
<dbReference type="AlphaFoldDB" id="E4RIL5"/>
<dbReference type="HOGENOM" id="CLU_046206_2_1_9"/>